<dbReference type="Proteomes" id="UP000037247">
    <property type="component" value="Unassembled WGS sequence"/>
</dbReference>
<comment type="caution">
    <text evidence="3">The sequence shown here is derived from an EMBL/GenBank/DDBJ whole genome shotgun (WGS) entry which is preliminary data.</text>
</comment>
<name>A0ABR5IFP2_9ACTN</name>
<feature type="chain" id="PRO_5046895083" evidence="2">
    <location>
        <begin position="27"/>
        <end position="266"/>
    </location>
</feature>
<evidence type="ECO:0000256" key="2">
    <source>
        <dbReference type="SAM" id="SignalP"/>
    </source>
</evidence>
<protein>
    <submittedName>
        <fullName evidence="3">Uncharacterized protein</fullName>
    </submittedName>
</protein>
<reference evidence="3 4" key="1">
    <citation type="submission" date="2015-05" db="EMBL/GenBank/DDBJ databases">
        <title>Draft genome sequence of the bacterium Gordonia jacobaea a new member of the Gordonia genus.</title>
        <authorList>
            <person name="Jimenez-Galisteo G."/>
            <person name="Dominguez A."/>
            <person name="Munoz E."/>
            <person name="Vinas M."/>
        </authorList>
    </citation>
    <scope>NUCLEOTIDE SEQUENCE [LARGE SCALE GENOMIC DNA]</scope>
    <source>
        <strain evidence="4">mv1</strain>
    </source>
</reference>
<feature type="compositionally biased region" description="Polar residues" evidence="1">
    <location>
        <begin position="236"/>
        <end position="266"/>
    </location>
</feature>
<evidence type="ECO:0000313" key="3">
    <source>
        <dbReference type="EMBL" id="KNA92201.1"/>
    </source>
</evidence>
<evidence type="ECO:0000256" key="1">
    <source>
        <dbReference type="SAM" id="MobiDB-lite"/>
    </source>
</evidence>
<sequence>MQGYGRRRARFLAVPAFAAAALLAVAITSCGLNTSTTPSSIVLPPTDNLSTESDYPSSSTTIATQSRTATFLPTGTIGRAIATAPRADNSRYHQGSTTPRGPVIETSGFHFTSPDRAVSCSTEINVDASRRALTCRSNDGQSSAPRPARTPRSCVWAEDLVVLTAERAQQGGCENEHPVLYRSAIVDYGTTISVGRFSCLIDTPGIFCLQSDSQSGFSLSSKGFAPLNAADKAPGSLSNSAGIESPIATTTEPEQPDNDTPASPTN</sequence>
<dbReference type="EMBL" id="LDTZ01000015">
    <property type="protein sequence ID" value="KNA92201.1"/>
    <property type="molecule type" value="Genomic_DNA"/>
</dbReference>
<keyword evidence="4" id="KW-1185">Reference proteome</keyword>
<evidence type="ECO:0000313" key="4">
    <source>
        <dbReference type="Proteomes" id="UP000037247"/>
    </source>
</evidence>
<feature type="signal peptide" evidence="2">
    <location>
        <begin position="1"/>
        <end position="26"/>
    </location>
</feature>
<organism evidence="3 4">
    <name type="scientific">Gordonia jacobaea</name>
    <dbReference type="NCBI Taxonomy" id="122202"/>
    <lineage>
        <taxon>Bacteria</taxon>
        <taxon>Bacillati</taxon>
        <taxon>Actinomycetota</taxon>
        <taxon>Actinomycetes</taxon>
        <taxon>Mycobacteriales</taxon>
        <taxon>Gordoniaceae</taxon>
        <taxon>Gordonia</taxon>
    </lineage>
</organism>
<proteinExistence type="predicted"/>
<keyword evidence="2" id="KW-0732">Signal</keyword>
<gene>
    <name evidence="3" type="ORF">ABW18_08730</name>
</gene>
<accession>A0ABR5IFP2</accession>
<dbReference type="PROSITE" id="PS51257">
    <property type="entry name" value="PROKAR_LIPOPROTEIN"/>
    <property type="match status" value="1"/>
</dbReference>
<feature type="region of interest" description="Disordered" evidence="1">
    <location>
        <begin position="228"/>
        <end position="266"/>
    </location>
</feature>